<gene>
    <name evidence="6 8" type="primary">tilS</name>
    <name evidence="8" type="ORF">Capsosi_053</name>
</gene>
<reference evidence="8" key="1">
    <citation type="journal article" date="2018" name="J. Phycol.">
        <title>Flip-flop organization in the chloroplast genome of Capsosiphon fulvescens (Ulvophyceae, Chlorophyta.</title>
        <authorList>
            <person name="Kim D."/>
            <person name="Lee J."/>
            <person name="Choi J.W."/>
            <person name="Yang J.H."/>
            <person name="Hwang I.K."/>
            <person name="Yoon H.S."/>
        </authorList>
    </citation>
    <scope>NUCLEOTIDE SEQUENCE</scope>
    <source>
        <strain evidence="8">TypeA</strain>
        <strain evidence="9">TypeB</strain>
    </source>
</reference>
<protein>
    <recommendedName>
        <fullName evidence="6">tRNA(Ile)-lysidine synthase</fullName>
        <ecNumber evidence="6">6.3.4.19</ecNumber>
    </recommendedName>
    <alternativeName>
        <fullName evidence="6">tRNA(Ile)-2-lysyl-cytidine synthase</fullName>
    </alternativeName>
    <alternativeName>
        <fullName evidence="6">tRNA(Ile)-lysidine synthetase</fullName>
    </alternativeName>
</protein>
<dbReference type="EMBL" id="MG727869">
    <property type="protein sequence ID" value="AWX64084.1"/>
    <property type="molecule type" value="Genomic_DNA"/>
</dbReference>
<dbReference type="PANTHER" id="PTHR43033:SF1">
    <property type="entry name" value="TRNA(ILE)-LYSIDINE SYNTHASE-RELATED"/>
    <property type="match status" value="1"/>
</dbReference>
<sequence>MKKKLDCLKLVNFIEKSKDFQLRILSCRKILIAYSGGQDSTALLTVFYILSKKFSFNIGVVYCNHRWTNSNSGPIAAFEFVSHLSLPFYFVDAQKAIQPEEVARLWRYSSFKNIYLAYGYDLILTGHTLSDCAETVILNLCRGSGLRGVCSLKKFQDFIYRPLISIKRETISIFVSQLDLSIIYDQSNNDLNITRNFIRHIILPLLKKINPQVEQNLYKFSQIANYYLTYSGDIVISAINFEIFKA</sequence>
<comment type="domain">
    <text evidence="6">The N-terminal region contains the highly conserved SGGXDS motif, predicted to be a P-loop motif involved in ATP binding.</text>
</comment>
<evidence type="ECO:0000256" key="2">
    <source>
        <dbReference type="ARBA" id="ARBA00022694"/>
    </source>
</evidence>
<keyword evidence="8" id="KW-0934">Plastid</keyword>
<dbReference type="InterPro" id="IPR011063">
    <property type="entry name" value="TilS/TtcA_N"/>
</dbReference>
<accession>A0A3G1RIV5</accession>
<dbReference type="GO" id="GO:0005524">
    <property type="term" value="F:ATP binding"/>
    <property type="evidence" value="ECO:0007669"/>
    <property type="project" value="UniProtKB-UniRule"/>
</dbReference>
<dbReference type="AlphaFoldDB" id="A0A3G1RIV5"/>
<feature type="domain" description="tRNA(Ile)-lysidine/2-thiocytidine synthase N-terminal" evidence="7">
    <location>
        <begin position="29"/>
        <end position="200"/>
    </location>
</feature>
<dbReference type="RefSeq" id="YP_009538395.1">
    <property type="nucleotide sequence ID" value="NC_039920.1"/>
</dbReference>
<dbReference type="CDD" id="cd01992">
    <property type="entry name" value="TilS_N"/>
    <property type="match status" value="1"/>
</dbReference>
<name>A0A3G1RIV5_9CHLO</name>
<dbReference type="GO" id="GO:0032267">
    <property type="term" value="F:tRNA(Ile)-lysidine synthase activity"/>
    <property type="evidence" value="ECO:0007669"/>
    <property type="project" value="UniProtKB-EC"/>
</dbReference>
<dbReference type="Gene3D" id="3.40.50.620">
    <property type="entry name" value="HUPs"/>
    <property type="match status" value="1"/>
</dbReference>
<evidence type="ECO:0000259" key="7">
    <source>
        <dbReference type="Pfam" id="PF01171"/>
    </source>
</evidence>
<dbReference type="Pfam" id="PF01171">
    <property type="entry name" value="ATP_bind_3"/>
    <property type="match status" value="1"/>
</dbReference>
<keyword evidence="2 6" id="KW-0819">tRNA processing</keyword>
<keyword evidence="4 6" id="KW-0067">ATP-binding</keyword>
<comment type="catalytic activity">
    <reaction evidence="5 6">
        <text>cytidine(34) in tRNA(Ile2) + L-lysine + ATP = lysidine(34) in tRNA(Ile2) + AMP + diphosphate + H(+)</text>
        <dbReference type="Rhea" id="RHEA:43744"/>
        <dbReference type="Rhea" id="RHEA-COMP:10625"/>
        <dbReference type="Rhea" id="RHEA-COMP:10670"/>
        <dbReference type="ChEBI" id="CHEBI:15378"/>
        <dbReference type="ChEBI" id="CHEBI:30616"/>
        <dbReference type="ChEBI" id="CHEBI:32551"/>
        <dbReference type="ChEBI" id="CHEBI:33019"/>
        <dbReference type="ChEBI" id="CHEBI:82748"/>
        <dbReference type="ChEBI" id="CHEBI:83665"/>
        <dbReference type="ChEBI" id="CHEBI:456215"/>
        <dbReference type="EC" id="6.3.4.19"/>
    </reaction>
</comment>
<dbReference type="GeneID" id="38458182"/>
<geneLocation type="plastid" evidence="8"/>
<evidence type="ECO:0000256" key="1">
    <source>
        <dbReference type="ARBA" id="ARBA00022598"/>
    </source>
</evidence>
<dbReference type="NCBIfam" id="TIGR02432">
    <property type="entry name" value="lysidine_TilS_N"/>
    <property type="match status" value="1"/>
</dbReference>
<dbReference type="InterPro" id="IPR012795">
    <property type="entry name" value="tRNA_Ile_lys_synt_N"/>
</dbReference>
<evidence type="ECO:0000256" key="4">
    <source>
        <dbReference type="ARBA" id="ARBA00022840"/>
    </source>
</evidence>
<dbReference type="HAMAP" id="MF_01161">
    <property type="entry name" value="tRNA_Ile_lys_synt"/>
    <property type="match status" value="1"/>
</dbReference>
<keyword evidence="3 6" id="KW-0547">Nucleotide-binding</keyword>
<dbReference type="EC" id="6.3.4.19" evidence="6"/>
<dbReference type="PANTHER" id="PTHR43033">
    <property type="entry name" value="TRNA(ILE)-LYSIDINE SYNTHASE-RELATED"/>
    <property type="match status" value="1"/>
</dbReference>
<evidence type="ECO:0000256" key="6">
    <source>
        <dbReference type="HAMAP-Rule" id="MF_01161"/>
    </source>
</evidence>
<comment type="similarity">
    <text evidence="6">Belongs to the tRNA(Ile)-lysidine synthase family.</text>
</comment>
<dbReference type="InterPro" id="IPR012094">
    <property type="entry name" value="tRNA_Ile_lys_synt"/>
</dbReference>
<evidence type="ECO:0000313" key="8">
    <source>
        <dbReference type="EMBL" id="AWX64084.1"/>
    </source>
</evidence>
<dbReference type="GO" id="GO:0006400">
    <property type="term" value="P:tRNA modification"/>
    <property type="evidence" value="ECO:0007669"/>
    <property type="project" value="UniProtKB-UniRule"/>
</dbReference>
<dbReference type="SUPFAM" id="SSF52402">
    <property type="entry name" value="Adenine nucleotide alpha hydrolases-like"/>
    <property type="match status" value="1"/>
</dbReference>
<evidence type="ECO:0000313" key="9">
    <source>
        <dbReference type="EMBL" id="AYV90001.1"/>
    </source>
</evidence>
<dbReference type="InterPro" id="IPR014729">
    <property type="entry name" value="Rossmann-like_a/b/a_fold"/>
</dbReference>
<feature type="binding site" evidence="6">
    <location>
        <begin position="35"/>
        <end position="40"/>
    </location>
    <ligand>
        <name>ATP</name>
        <dbReference type="ChEBI" id="CHEBI:30616"/>
    </ligand>
</feature>
<dbReference type="EMBL" id="MH790906">
    <property type="protein sequence ID" value="AYV90001.1"/>
    <property type="molecule type" value="Genomic_DNA"/>
</dbReference>
<proteinExistence type="inferred from homology"/>
<evidence type="ECO:0000256" key="3">
    <source>
        <dbReference type="ARBA" id="ARBA00022741"/>
    </source>
</evidence>
<keyword evidence="1 6" id="KW-0436">Ligase</keyword>
<organism evidence="8">
    <name type="scientific">Capsosiphon fulvescens</name>
    <dbReference type="NCBI Taxonomy" id="205396"/>
    <lineage>
        <taxon>Eukaryota</taxon>
        <taxon>Viridiplantae</taxon>
        <taxon>Chlorophyta</taxon>
        <taxon>core chlorophytes</taxon>
        <taxon>Ulvophyceae</taxon>
        <taxon>OUU clade</taxon>
        <taxon>Ulotrichales</taxon>
        <taxon>Ulotrichaceae</taxon>
        <taxon>Capsosiphon</taxon>
    </lineage>
</organism>
<evidence type="ECO:0000256" key="5">
    <source>
        <dbReference type="ARBA" id="ARBA00048539"/>
    </source>
</evidence>
<comment type="function">
    <text evidence="6">Ligates lysine onto the cytidine present at position 34 of the AUA codon-specific tRNA(Ile) that contains the anticodon CAU, in an ATP-dependent manner. Cytidine is converted to lysidine, thus changing the amino acid specificity of the tRNA from methionine to isoleucine.</text>
</comment>